<evidence type="ECO:0000256" key="4">
    <source>
        <dbReference type="ARBA" id="ARBA00022989"/>
    </source>
</evidence>
<feature type="transmembrane region" description="Helical" evidence="6">
    <location>
        <begin position="414"/>
        <end position="435"/>
    </location>
</feature>
<dbReference type="PANTHER" id="PTHR43341:SF6">
    <property type="entry name" value="AMINO ACID TRANSPORTER (EUROFUNG)"/>
    <property type="match status" value="1"/>
</dbReference>
<evidence type="ECO:0000259" key="7">
    <source>
        <dbReference type="Pfam" id="PF00324"/>
    </source>
</evidence>
<evidence type="ECO:0000313" key="9">
    <source>
        <dbReference type="Proteomes" id="UP000717696"/>
    </source>
</evidence>
<gene>
    <name evidence="8" type="ORF">B0J13DRAFT_503060</name>
</gene>
<accession>A0A9P9ER57</accession>
<evidence type="ECO:0000313" key="8">
    <source>
        <dbReference type="EMBL" id="KAH7142714.1"/>
    </source>
</evidence>
<evidence type="ECO:0000256" key="6">
    <source>
        <dbReference type="SAM" id="Phobius"/>
    </source>
</evidence>
<feature type="transmembrane region" description="Helical" evidence="6">
    <location>
        <begin position="385"/>
        <end position="402"/>
    </location>
</feature>
<feature type="domain" description="Amino acid permease/ SLC12A" evidence="7">
    <location>
        <begin position="50"/>
        <end position="513"/>
    </location>
</feature>
<keyword evidence="5 6" id="KW-0472">Membrane</keyword>
<evidence type="ECO:0000256" key="5">
    <source>
        <dbReference type="ARBA" id="ARBA00023136"/>
    </source>
</evidence>
<evidence type="ECO:0000256" key="2">
    <source>
        <dbReference type="ARBA" id="ARBA00022448"/>
    </source>
</evidence>
<dbReference type="InterPro" id="IPR004841">
    <property type="entry name" value="AA-permease/SLC12A_dom"/>
</dbReference>
<dbReference type="GO" id="GO:0016020">
    <property type="term" value="C:membrane"/>
    <property type="evidence" value="ECO:0007669"/>
    <property type="project" value="UniProtKB-SubCell"/>
</dbReference>
<evidence type="ECO:0000256" key="1">
    <source>
        <dbReference type="ARBA" id="ARBA00004141"/>
    </source>
</evidence>
<feature type="transmembrane region" description="Helical" evidence="6">
    <location>
        <begin position="192"/>
        <end position="209"/>
    </location>
</feature>
<comment type="subcellular location">
    <subcellularLocation>
        <location evidence="1">Membrane</location>
        <topology evidence="1">Multi-pass membrane protein</topology>
    </subcellularLocation>
</comment>
<reference evidence="8" key="1">
    <citation type="journal article" date="2021" name="Nat. Commun.">
        <title>Genetic determinants of endophytism in the Arabidopsis root mycobiome.</title>
        <authorList>
            <person name="Mesny F."/>
            <person name="Miyauchi S."/>
            <person name="Thiergart T."/>
            <person name="Pickel B."/>
            <person name="Atanasova L."/>
            <person name="Karlsson M."/>
            <person name="Huettel B."/>
            <person name="Barry K.W."/>
            <person name="Haridas S."/>
            <person name="Chen C."/>
            <person name="Bauer D."/>
            <person name="Andreopoulos W."/>
            <person name="Pangilinan J."/>
            <person name="LaButti K."/>
            <person name="Riley R."/>
            <person name="Lipzen A."/>
            <person name="Clum A."/>
            <person name="Drula E."/>
            <person name="Henrissat B."/>
            <person name="Kohler A."/>
            <person name="Grigoriev I.V."/>
            <person name="Martin F.M."/>
            <person name="Hacquard S."/>
        </authorList>
    </citation>
    <scope>NUCLEOTIDE SEQUENCE</scope>
    <source>
        <strain evidence="8">MPI-CAGE-AT-0021</strain>
    </source>
</reference>
<dbReference type="OrthoDB" id="10062876at2759"/>
<dbReference type="EMBL" id="JAGMUU010000011">
    <property type="protein sequence ID" value="KAH7142714.1"/>
    <property type="molecule type" value="Genomic_DNA"/>
</dbReference>
<keyword evidence="4 6" id="KW-1133">Transmembrane helix</keyword>
<dbReference type="InterPro" id="IPR050524">
    <property type="entry name" value="APC_YAT"/>
</dbReference>
<proteinExistence type="predicted"/>
<feature type="transmembrane region" description="Helical" evidence="6">
    <location>
        <begin position="340"/>
        <end position="365"/>
    </location>
</feature>
<dbReference type="PIRSF" id="PIRSF006060">
    <property type="entry name" value="AA_transporter"/>
    <property type="match status" value="1"/>
</dbReference>
<feature type="transmembrane region" description="Helical" evidence="6">
    <location>
        <begin position="77"/>
        <end position="96"/>
    </location>
</feature>
<keyword evidence="2" id="KW-0813">Transport</keyword>
<feature type="transmembrane region" description="Helical" evidence="6">
    <location>
        <begin position="160"/>
        <end position="180"/>
    </location>
</feature>
<feature type="transmembrane region" description="Helical" evidence="6">
    <location>
        <begin position="280"/>
        <end position="301"/>
    </location>
</feature>
<dbReference type="GO" id="GO:0015171">
    <property type="term" value="F:amino acid transmembrane transporter activity"/>
    <property type="evidence" value="ECO:0007669"/>
    <property type="project" value="TreeGrafter"/>
</dbReference>
<feature type="transmembrane region" description="Helical" evidence="6">
    <location>
        <begin position="117"/>
        <end position="140"/>
    </location>
</feature>
<keyword evidence="3 6" id="KW-0812">Transmembrane</keyword>
<evidence type="ECO:0000256" key="3">
    <source>
        <dbReference type="ARBA" id="ARBA00022692"/>
    </source>
</evidence>
<dbReference type="PANTHER" id="PTHR43341">
    <property type="entry name" value="AMINO ACID PERMEASE"/>
    <property type="match status" value="1"/>
</dbReference>
<dbReference type="FunFam" id="1.20.1740.10:FF:000001">
    <property type="entry name" value="Amino acid permease"/>
    <property type="match status" value="1"/>
</dbReference>
<organism evidence="8 9">
    <name type="scientific">Dactylonectria estremocensis</name>
    <dbReference type="NCBI Taxonomy" id="1079267"/>
    <lineage>
        <taxon>Eukaryota</taxon>
        <taxon>Fungi</taxon>
        <taxon>Dikarya</taxon>
        <taxon>Ascomycota</taxon>
        <taxon>Pezizomycotina</taxon>
        <taxon>Sordariomycetes</taxon>
        <taxon>Hypocreomycetidae</taxon>
        <taxon>Hypocreales</taxon>
        <taxon>Nectriaceae</taxon>
        <taxon>Dactylonectria</taxon>
    </lineage>
</organism>
<comment type="caution">
    <text evidence="8">The sequence shown here is derived from an EMBL/GenBank/DDBJ whole genome shotgun (WGS) entry which is preliminary data.</text>
</comment>
<feature type="transmembrane region" description="Helical" evidence="6">
    <location>
        <begin position="241"/>
        <end position="259"/>
    </location>
</feature>
<dbReference type="Pfam" id="PF00324">
    <property type="entry name" value="AA_permease"/>
    <property type="match status" value="1"/>
</dbReference>
<feature type="transmembrane region" description="Helical" evidence="6">
    <location>
        <begin position="490"/>
        <end position="506"/>
    </location>
</feature>
<dbReference type="Gene3D" id="1.20.1740.10">
    <property type="entry name" value="Amino acid/polyamine transporter I"/>
    <property type="match status" value="1"/>
</dbReference>
<feature type="transmembrane region" description="Helical" evidence="6">
    <location>
        <begin position="52"/>
        <end position="71"/>
    </location>
</feature>
<dbReference type="Proteomes" id="UP000717696">
    <property type="component" value="Unassembled WGS sequence"/>
</dbReference>
<feature type="transmembrane region" description="Helical" evidence="6">
    <location>
        <begin position="456"/>
        <end position="478"/>
    </location>
</feature>
<name>A0A9P9ER57_9HYPO</name>
<dbReference type="AlphaFoldDB" id="A0A9P9ER57"/>
<keyword evidence="9" id="KW-1185">Reference proteome</keyword>
<protein>
    <submittedName>
        <fullName evidence="8">Amino acid permease/ SLC12A domain-containing protein</fullName>
    </submittedName>
</protein>
<sequence length="563" mass="61926">MTHSRSIDPQPEKADGFVEPTHVASRDIGHVGESAGNIDNLQRRLGNRQIQLIAIGGSIGTGLFINIGTGLAKAGPANLLIGFIVYCCFMALVNNCMAEMATLMPISGGFIRMAGKWVDSALGFMGGWNFFVYEAILIPFEITALSVVLGYWSDNIPTTAVTAGTILLYGISNVLAVNFFGEAEFWFSGGKVILVFILFGFTFFTMVGVNPQRDAYGFRYWSNPGAFVEWHSNGDMGRFEGFLNALWVASFIVVGPEYLSMTSAEAKLPRTYVKASFKTVYWRSALFFIGGALTTGIVVPYNDEKIQGLVAGTTDGSGTATASPYVVAMNNLEISILPDIINALLFTSIFSAGNTYTFCAIRSLYGMAPEGRAPTILTKCTKNGVPIYCFALTMLFPFLAFLQESSGTLVVLQWFVNLVTAGCVINYVVICITYIQFHRACVAQNVDRETFPYRGWFQPYGAWIRLCFTSFVVLFYGYSSFTPWDVGTFFSYYAMVILAVVTYTGWKAIKRSKVIPAAEVDLVWEKPAIDAYEAICDEIPQGFWTEIIGIFRWSKKPSGGAFA</sequence>